<dbReference type="EMBL" id="JACGXA010000001">
    <property type="protein sequence ID" value="MBA8804684.1"/>
    <property type="molecule type" value="Genomic_DNA"/>
</dbReference>
<evidence type="ECO:0000313" key="3">
    <source>
        <dbReference type="EMBL" id="MBA8804684.1"/>
    </source>
</evidence>
<dbReference type="Proteomes" id="UP000580910">
    <property type="component" value="Unassembled WGS sequence"/>
</dbReference>
<sequence>MLIRIAAVAVLLAALAGCGGGTPVAHDPGSDPSGPPTAIPAADGPVRTRNLVTVMDTGTGSPVVCLGAVAESWPPQCSGPALVDWDWSQHQAFERSGDVRWGSFALTGTFDGSSMTVTQAIAAALYDPMAPDDTDEPGFPGDNGTLDPKAADVQRRLEAEPLPGTLTVTTTPAGVTVEVVHDDGTLQQYVDRRYGTGTVTVLSALVPVG</sequence>
<evidence type="ECO:0000313" key="4">
    <source>
        <dbReference type="Proteomes" id="UP000580910"/>
    </source>
</evidence>
<accession>A0A7W3J202</accession>
<dbReference type="RefSeq" id="WP_182540383.1">
    <property type="nucleotide sequence ID" value="NZ_JACGXA010000001.1"/>
</dbReference>
<evidence type="ECO:0000256" key="1">
    <source>
        <dbReference type="SAM" id="MobiDB-lite"/>
    </source>
</evidence>
<gene>
    <name evidence="3" type="ORF">FB382_002975</name>
</gene>
<feature type="signal peptide" evidence="2">
    <location>
        <begin position="1"/>
        <end position="25"/>
    </location>
</feature>
<dbReference type="AlphaFoldDB" id="A0A7W3J202"/>
<feature type="chain" id="PRO_5031355554" evidence="2">
    <location>
        <begin position="26"/>
        <end position="209"/>
    </location>
</feature>
<reference evidence="3 4" key="1">
    <citation type="submission" date="2020-07" db="EMBL/GenBank/DDBJ databases">
        <title>Sequencing the genomes of 1000 actinobacteria strains.</title>
        <authorList>
            <person name="Klenk H.-P."/>
        </authorList>
    </citation>
    <scope>NUCLEOTIDE SEQUENCE [LARGE SCALE GENOMIC DNA]</scope>
    <source>
        <strain evidence="3 4">DSM 21349</strain>
    </source>
</reference>
<proteinExistence type="predicted"/>
<organism evidence="3 4">
    <name type="scientific">Nocardioides ginsengisegetis</name>
    <dbReference type="NCBI Taxonomy" id="661491"/>
    <lineage>
        <taxon>Bacteria</taxon>
        <taxon>Bacillati</taxon>
        <taxon>Actinomycetota</taxon>
        <taxon>Actinomycetes</taxon>
        <taxon>Propionibacteriales</taxon>
        <taxon>Nocardioidaceae</taxon>
        <taxon>Nocardioides</taxon>
    </lineage>
</organism>
<name>A0A7W3J202_9ACTN</name>
<protein>
    <submittedName>
        <fullName evidence="3">Uncharacterized protein</fullName>
    </submittedName>
</protein>
<keyword evidence="2" id="KW-0732">Signal</keyword>
<keyword evidence="4" id="KW-1185">Reference proteome</keyword>
<evidence type="ECO:0000256" key="2">
    <source>
        <dbReference type="SAM" id="SignalP"/>
    </source>
</evidence>
<dbReference type="PROSITE" id="PS51257">
    <property type="entry name" value="PROKAR_LIPOPROTEIN"/>
    <property type="match status" value="1"/>
</dbReference>
<comment type="caution">
    <text evidence="3">The sequence shown here is derived from an EMBL/GenBank/DDBJ whole genome shotgun (WGS) entry which is preliminary data.</text>
</comment>
<feature type="region of interest" description="Disordered" evidence="1">
    <location>
        <begin position="25"/>
        <end position="44"/>
    </location>
</feature>